<evidence type="ECO:0000313" key="2">
    <source>
        <dbReference type="Proteomes" id="UP000253729"/>
    </source>
</evidence>
<evidence type="ECO:0000313" key="1">
    <source>
        <dbReference type="EMBL" id="RDH26593.1"/>
    </source>
</evidence>
<reference evidence="1 2" key="1">
    <citation type="submission" date="2018-07" db="EMBL/GenBank/DDBJ databases">
        <title>The genomes of Aspergillus section Nigri reveals drivers in fungal speciation.</title>
        <authorList>
            <consortium name="DOE Joint Genome Institute"/>
            <person name="Vesth T.C."/>
            <person name="Nybo J."/>
            <person name="Theobald S."/>
            <person name="Brandl J."/>
            <person name="Frisvad J.C."/>
            <person name="Nielsen K.F."/>
            <person name="Lyhne E.K."/>
            <person name="Kogle M.E."/>
            <person name="Kuo A."/>
            <person name="Riley R."/>
            <person name="Clum A."/>
            <person name="Nolan M."/>
            <person name="Lipzen A."/>
            <person name="Salamov A."/>
            <person name="Henrissat B."/>
            <person name="Wiebenga A."/>
            <person name="De vries R.P."/>
            <person name="Grigoriev I.V."/>
            <person name="Mortensen U.H."/>
            <person name="Andersen M.R."/>
            <person name="Baker S.E."/>
        </authorList>
    </citation>
    <scope>NUCLEOTIDE SEQUENCE [LARGE SCALE GENOMIC DNA]</scope>
    <source>
        <strain evidence="1 2">CBS 139.54b</strain>
    </source>
</reference>
<organism evidence="1 2">
    <name type="scientific">Aspergillus welwitschiae</name>
    <dbReference type="NCBI Taxonomy" id="1341132"/>
    <lineage>
        <taxon>Eukaryota</taxon>
        <taxon>Fungi</taxon>
        <taxon>Dikarya</taxon>
        <taxon>Ascomycota</taxon>
        <taxon>Pezizomycotina</taxon>
        <taxon>Eurotiomycetes</taxon>
        <taxon>Eurotiomycetidae</taxon>
        <taxon>Eurotiales</taxon>
        <taxon>Aspergillaceae</taxon>
        <taxon>Aspergillus</taxon>
        <taxon>Aspergillus subgen. Circumdati</taxon>
    </lineage>
</organism>
<proteinExistence type="predicted"/>
<sequence length="54" mass="5878">MTSRVLGNSLRFASDKQSASRCMSGKSIACCILYSTSTFGRLRIKVRSTDTDLG</sequence>
<dbReference type="AlphaFoldDB" id="A0A3F3PIH0"/>
<dbReference type="RefSeq" id="XP_026619615.1">
    <property type="nucleotide sequence ID" value="XM_026768446.1"/>
</dbReference>
<dbReference type="Proteomes" id="UP000253729">
    <property type="component" value="Unassembled WGS sequence"/>
</dbReference>
<dbReference type="GeneID" id="38136802"/>
<protein>
    <submittedName>
        <fullName evidence="1">Uncharacterized protein</fullName>
    </submittedName>
</protein>
<name>A0A3F3PIH0_9EURO</name>
<accession>A0A3F3PIH0</accession>
<feature type="non-terminal residue" evidence="1">
    <location>
        <position position="54"/>
    </location>
</feature>
<dbReference type="EMBL" id="KZ852132">
    <property type="protein sequence ID" value="RDH26593.1"/>
    <property type="molecule type" value="Genomic_DNA"/>
</dbReference>
<gene>
    <name evidence="1" type="ORF">BDQ94DRAFT_155319</name>
</gene>
<keyword evidence="2" id="KW-1185">Reference proteome</keyword>